<dbReference type="OrthoDB" id="9796370at2"/>
<dbReference type="Proteomes" id="UP000182025">
    <property type="component" value="Unassembled WGS sequence"/>
</dbReference>
<organism evidence="1 2">
    <name type="scientific">Ectopseudomonas toyotomiensis</name>
    <dbReference type="NCBI Taxonomy" id="554344"/>
    <lineage>
        <taxon>Bacteria</taxon>
        <taxon>Pseudomonadati</taxon>
        <taxon>Pseudomonadota</taxon>
        <taxon>Gammaproteobacteria</taxon>
        <taxon>Pseudomonadales</taxon>
        <taxon>Pseudomonadaceae</taxon>
        <taxon>Ectopseudomonas</taxon>
    </lineage>
</organism>
<accession>A0A1I5S9L5</accession>
<dbReference type="AlphaFoldDB" id="A0A1I5S9L5"/>
<evidence type="ECO:0000313" key="2">
    <source>
        <dbReference type="Proteomes" id="UP000182025"/>
    </source>
</evidence>
<dbReference type="RefSeq" id="WP_074914918.1">
    <property type="nucleotide sequence ID" value="NZ_FOXK01000004.1"/>
</dbReference>
<proteinExistence type="predicted"/>
<keyword evidence="2" id="KW-1185">Reference proteome</keyword>
<gene>
    <name evidence="1" type="ORF">SAMN05216177_104145</name>
</gene>
<name>A0A1I5S9L5_9GAMM</name>
<protein>
    <submittedName>
        <fullName evidence="1">Uncharacterized protein</fullName>
    </submittedName>
</protein>
<dbReference type="EMBL" id="FOXK01000004">
    <property type="protein sequence ID" value="SFP67403.1"/>
    <property type="molecule type" value="Genomic_DNA"/>
</dbReference>
<sequence length="1251" mass="140202">MQWIDEAGLATWAKRLDARAYLPDMIADLIRASIGDASRFRFPGGDAGQVRGWDGSLETTEQTSFVPAGKSKWEFGSGAGATKASKDYRKRTDETDPAEMAENTLVLVNLEKWDTPQEKLTDWESARKAEGKWKDVRYLDAVELVHWLDHHPAVAALYAKTVLEAAPKDGALSTDEFWEMYSTRFRPPLHEKVVIGDRQEIADDLLKKLAGPAQAIMLGAESAIEVVAFAVAAIRMAEPAVRKALEIKTLIIESEAAARFLSRHKNLTFITTQKGDDMSGMLSTIGPTLSAATGVQARQHKMLTRSSANGMVDGFIEMGLEREEGYELAHRCGRSLTILERLRSNKPYQPPEWERQASNLKAAFLAGGWSVRQELDKTVLKELSGLADYAALEEKLLPTIMLADPPFDRVSEYWQVRAPVDAFSFYGHLIGELDLQRLREAAIKVFSHVVEEPSRDQKFSLNYVSPADYSKWLRDGLALTLLIIATMDKVGGLQVSNSTPQRFVDEILSALPDWGRNHRTLKGLSEQTVLLAEAAPNPFLTALEFMLGGERSEIVRLFSDQGDDIFGSSSPHIYILWALEVLAWDPKLLSRTAIILAKLAELDPEPDSRYVNRPINSLRAILLSWSPNTHATLKQRIACIDNLIAECPAVAWQLLVKLLPKSHATSSPTQKPKLRDVAPIHEETLTFGLVWDSEHAVVSRAIRMADGDDERVILLVKSFSSFRPVDREAVLQLVDSHLAKHEAEEANPVWSTLHAEVARHEFFADSDWAMAEDERRNIEALLDRHRPSDPFAEDKQLFDDWMPHIGRYKSDDLGDPDDLRKDVLERILLRDGPLGIIEFAHRVALPHLVGQALNRTEVSQPQLLALLAAAITSNAPGELALSASALGARRYGQEWVEALHDQIFSLVDDASEKAKLLLGWPINQSTWDVAKSLGQDAYDEYWKRINFLPHECTLEVLLQAIGEFRRMQRSLEVLGYVHRRLRELPTELIFSLLDEGLGQIAHANILGGGGMLSYYLDAVFKELESRADARRENIARQEYAYLPLLSNDNRQLVLYDLLAQDPALFVDVLSHVYRGKKSEPKTEVTDQEKSRARVSFRLLSSFKKLPGSKDGDVNLVELESWVAGVRTEAAIRDLSEIADQHIGKLLAYAEEDAAKPASWPPASVCTVIERFSSEQIEKGFALECFNKRGVYSKAIHEGGAQERALAERYRNWSDEAVEFPRTARLLSNVADSWTAYAEQEDLQAEVDKLKR</sequence>
<reference evidence="2" key="1">
    <citation type="submission" date="2016-10" db="EMBL/GenBank/DDBJ databases">
        <authorList>
            <person name="Varghese N."/>
            <person name="Submissions S."/>
        </authorList>
    </citation>
    <scope>NUCLEOTIDE SEQUENCE [LARGE SCALE GENOMIC DNA]</scope>
    <source>
        <strain evidence="2">JCM 15604</strain>
    </source>
</reference>
<evidence type="ECO:0000313" key="1">
    <source>
        <dbReference type="EMBL" id="SFP67403.1"/>
    </source>
</evidence>